<dbReference type="GO" id="GO:0008374">
    <property type="term" value="F:O-acyltransferase activity"/>
    <property type="evidence" value="ECO:0007669"/>
    <property type="project" value="InterPro"/>
</dbReference>
<evidence type="ECO:0000256" key="7">
    <source>
        <dbReference type="SAM" id="Phobius"/>
    </source>
</evidence>
<keyword evidence="3" id="KW-0808">Transferase</keyword>
<evidence type="ECO:0000256" key="4">
    <source>
        <dbReference type="ARBA" id="ARBA00022692"/>
    </source>
</evidence>
<evidence type="ECO:0000256" key="5">
    <source>
        <dbReference type="ARBA" id="ARBA00022989"/>
    </source>
</evidence>
<dbReference type="Proteomes" id="UP000054266">
    <property type="component" value="Unassembled WGS sequence"/>
</dbReference>
<organism evidence="9 10">
    <name type="scientific">Phialophora macrospora</name>
    <dbReference type="NCBI Taxonomy" id="1851006"/>
    <lineage>
        <taxon>Eukaryota</taxon>
        <taxon>Fungi</taxon>
        <taxon>Dikarya</taxon>
        <taxon>Ascomycota</taxon>
        <taxon>Pezizomycotina</taxon>
        <taxon>Eurotiomycetes</taxon>
        <taxon>Chaetothyriomycetidae</taxon>
        <taxon>Chaetothyriales</taxon>
        <taxon>Herpotrichiellaceae</taxon>
        <taxon>Phialophora</taxon>
    </lineage>
</organism>
<feature type="transmembrane region" description="Helical" evidence="7">
    <location>
        <begin position="285"/>
        <end position="304"/>
    </location>
</feature>
<evidence type="ECO:0000259" key="8">
    <source>
        <dbReference type="Pfam" id="PF13813"/>
    </source>
</evidence>
<keyword evidence="4 7" id="KW-0812">Transmembrane</keyword>
<sequence>MDPKWFPSPDRPFQPGGRSVLAAGTVGITTLLLPQGQFRKIIAIPSILGVLYNLRQHTTGKPEEDYLTAVNISMILARFIDVCVLHNAEQSLRRVKPDGSDRENAEDIQKMDLWQKFRWNLDLFTTMRGIGWNWRVKNVDEVPPNISRSRFVLEQALRASYCFLYIDIDEWYMPRTLFGDGITQVPDFFSLPFGQQTFLGWKSGLHNGFTMVFGYYLVTTVAVGTGFNRPLSWPPLFGSFIKKGYTMRHIWGNCWHQLLRRTFESANSSLITLLKIRKGTLVSRYLQLYNAFFVSAVIHHIGALNCTYSALAWYQFYFFMIQPVAITVEDFAIYLGKKAGLKETWKTRAVGYAWVGCFLSYCLRYAAAGFMAAGLGGARHPVVAKFSIMERLLG</sequence>
<evidence type="ECO:0000256" key="1">
    <source>
        <dbReference type="ARBA" id="ARBA00004141"/>
    </source>
</evidence>
<dbReference type="InterPro" id="IPR032805">
    <property type="entry name" value="Wax_synthase_dom"/>
</dbReference>
<evidence type="ECO:0000313" key="10">
    <source>
        <dbReference type="Proteomes" id="UP000054266"/>
    </source>
</evidence>
<keyword evidence="10" id="KW-1185">Reference proteome</keyword>
<dbReference type="PANTHER" id="PTHR31595">
    <property type="entry name" value="LONG-CHAIN-ALCOHOL O-FATTY-ACYLTRANSFERASE 3-RELATED"/>
    <property type="match status" value="1"/>
</dbReference>
<protein>
    <recommendedName>
        <fullName evidence="8">Wax synthase domain-containing protein</fullName>
    </recommendedName>
</protein>
<keyword evidence="5 7" id="KW-1133">Transmembrane helix</keyword>
<dbReference type="GO" id="GO:0016020">
    <property type="term" value="C:membrane"/>
    <property type="evidence" value="ECO:0007669"/>
    <property type="project" value="UniProtKB-SubCell"/>
</dbReference>
<comment type="subcellular location">
    <subcellularLocation>
        <location evidence="1">Membrane</location>
        <topology evidence="1">Multi-pass membrane protein</topology>
    </subcellularLocation>
</comment>
<dbReference type="HOGENOM" id="CLU_032731_1_1_1"/>
<evidence type="ECO:0000256" key="6">
    <source>
        <dbReference type="ARBA" id="ARBA00023136"/>
    </source>
</evidence>
<feature type="transmembrane region" description="Helical" evidence="7">
    <location>
        <begin position="316"/>
        <end position="337"/>
    </location>
</feature>
<gene>
    <name evidence="9" type="ORF">PV04_06383</name>
</gene>
<dbReference type="GO" id="GO:0006629">
    <property type="term" value="P:lipid metabolic process"/>
    <property type="evidence" value="ECO:0007669"/>
    <property type="project" value="InterPro"/>
</dbReference>
<dbReference type="Pfam" id="PF13813">
    <property type="entry name" value="MBOAT_2"/>
    <property type="match status" value="1"/>
</dbReference>
<dbReference type="AlphaFoldDB" id="A0A0D2FK37"/>
<keyword evidence="6 7" id="KW-0472">Membrane</keyword>
<reference evidence="9 10" key="1">
    <citation type="submission" date="2015-01" db="EMBL/GenBank/DDBJ databases">
        <title>The Genome Sequence of Capronia semiimmersa CBS27337.</title>
        <authorList>
            <consortium name="The Broad Institute Genomics Platform"/>
            <person name="Cuomo C."/>
            <person name="de Hoog S."/>
            <person name="Gorbushina A."/>
            <person name="Stielow B."/>
            <person name="Teixiera M."/>
            <person name="Abouelleil A."/>
            <person name="Chapman S.B."/>
            <person name="Priest M."/>
            <person name="Young S.K."/>
            <person name="Wortman J."/>
            <person name="Nusbaum C."/>
            <person name="Birren B."/>
        </authorList>
    </citation>
    <scope>NUCLEOTIDE SEQUENCE [LARGE SCALE GENOMIC DNA]</scope>
    <source>
        <strain evidence="9 10">CBS 27337</strain>
    </source>
</reference>
<name>A0A0D2FK37_9EURO</name>
<dbReference type="InterPro" id="IPR044851">
    <property type="entry name" value="Wax_synthase"/>
</dbReference>
<dbReference type="EMBL" id="KN846959">
    <property type="protein sequence ID" value="KIW67110.1"/>
    <property type="molecule type" value="Genomic_DNA"/>
</dbReference>
<evidence type="ECO:0000313" key="9">
    <source>
        <dbReference type="EMBL" id="KIW67110.1"/>
    </source>
</evidence>
<evidence type="ECO:0000256" key="2">
    <source>
        <dbReference type="ARBA" id="ARBA00007282"/>
    </source>
</evidence>
<accession>A0A0D2FK37</accession>
<evidence type="ECO:0000256" key="3">
    <source>
        <dbReference type="ARBA" id="ARBA00022679"/>
    </source>
</evidence>
<comment type="similarity">
    <text evidence="2">Belongs to the wax synthase family.</text>
</comment>
<feature type="transmembrane region" description="Helical" evidence="7">
    <location>
        <begin position="349"/>
        <end position="367"/>
    </location>
</feature>
<feature type="domain" description="Wax synthase" evidence="8">
    <location>
        <begin position="233"/>
        <end position="320"/>
    </location>
</feature>
<proteinExistence type="inferred from homology"/>
<dbReference type="PANTHER" id="PTHR31595:SF53">
    <property type="entry name" value="ACETYLTRANSFERASE SIRH"/>
    <property type="match status" value="1"/>
</dbReference>